<dbReference type="GO" id="GO:0060090">
    <property type="term" value="F:molecular adaptor activity"/>
    <property type="evidence" value="ECO:0007669"/>
    <property type="project" value="TreeGrafter"/>
</dbReference>
<dbReference type="PRINTS" id="PR00452">
    <property type="entry name" value="SH3DOMAIN"/>
</dbReference>
<feature type="region of interest" description="Disordered" evidence="2">
    <location>
        <begin position="807"/>
        <end position="851"/>
    </location>
</feature>
<dbReference type="Gene3D" id="2.30.30.40">
    <property type="entry name" value="SH3 Domains"/>
    <property type="match status" value="5"/>
</dbReference>
<dbReference type="GO" id="GO:0150007">
    <property type="term" value="P:clathrin-dependent synaptic vesicle endocytosis"/>
    <property type="evidence" value="ECO:0007669"/>
    <property type="project" value="TreeGrafter"/>
</dbReference>
<dbReference type="CDD" id="cd00052">
    <property type="entry name" value="EH"/>
    <property type="match status" value="2"/>
</dbReference>
<evidence type="ECO:0000313" key="3">
    <source>
        <dbReference type="EMBL" id="KPM10403.1"/>
    </source>
</evidence>
<dbReference type="GO" id="GO:0005509">
    <property type="term" value="F:calcium ion binding"/>
    <property type="evidence" value="ECO:0007669"/>
    <property type="project" value="InterPro"/>
</dbReference>
<dbReference type="SUPFAM" id="SSF47473">
    <property type="entry name" value="EF-hand"/>
    <property type="match status" value="2"/>
</dbReference>
<dbReference type="InterPro" id="IPR036028">
    <property type="entry name" value="SH3-like_dom_sf"/>
</dbReference>
<dbReference type="Pfam" id="PF00018">
    <property type="entry name" value="SH3_1"/>
    <property type="match status" value="2"/>
</dbReference>
<dbReference type="GO" id="GO:0005737">
    <property type="term" value="C:cytoplasm"/>
    <property type="evidence" value="ECO:0007669"/>
    <property type="project" value="TreeGrafter"/>
</dbReference>
<dbReference type="Pfam" id="PF14604">
    <property type="entry name" value="SH3_9"/>
    <property type="match status" value="1"/>
</dbReference>
<feature type="region of interest" description="Disordered" evidence="2">
    <location>
        <begin position="113"/>
        <end position="149"/>
    </location>
</feature>
<dbReference type="SMART" id="SM00326">
    <property type="entry name" value="SH3"/>
    <property type="match status" value="4"/>
</dbReference>
<evidence type="ECO:0000256" key="1">
    <source>
        <dbReference type="SAM" id="Coils"/>
    </source>
</evidence>
<dbReference type="InterPro" id="IPR011992">
    <property type="entry name" value="EF-hand-dom_pair"/>
</dbReference>
<organism evidence="3 4">
    <name type="scientific">Sarcoptes scabiei</name>
    <name type="common">Itch mite</name>
    <name type="synonym">Acarus scabiei</name>
    <dbReference type="NCBI Taxonomy" id="52283"/>
    <lineage>
        <taxon>Eukaryota</taxon>
        <taxon>Metazoa</taxon>
        <taxon>Ecdysozoa</taxon>
        <taxon>Arthropoda</taxon>
        <taxon>Chelicerata</taxon>
        <taxon>Arachnida</taxon>
        <taxon>Acari</taxon>
        <taxon>Acariformes</taxon>
        <taxon>Sarcoptiformes</taxon>
        <taxon>Astigmata</taxon>
        <taxon>Psoroptidia</taxon>
        <taxon>Sarcoptoidea</taxon>
        <taxon>Sarcoptidae</taxon>
        <taxon>Sarcoptinae</taxon>
        <taxon>Sarcoptes</taxon>
    </lineage>
</organism>
<feature type="compositionally biased region" description="Polar residues" evidence="2">
    <location>
        <begin position="116"/>
        <end position="138"/>
    </location>
</feature>
<dbReference type="PROSITE" id="PS50222">
    <property type="entry name" value="EF_HAND_2"/>
    <property type="match status" value="2"/>
</dbReference>
<dbReference type="VEuPathDB" id="VectorBase:SSCA002563"/>
<feature type="compositionally biased region" description="Low complexity" evidence="2">
    <location>
        <begin position="809"/>
        <end position="828"/>
    </location>
</feature>
<dbReference type="PROSITE" id="PS50002">
    <property type="entry name" value="SH3"/>
    <property type="match status" value="4"/>
</dbReference>
<name>A0A132AHK4_SARSC</name>
<dbReference type="SMART" id="SM00027">
    <property type="entry name" value="EH"/>
    <property type="match status" value="2"/>
</dbReference>
<dbReference type="PANTHER" id="PTHR11216">
    <property type="entry name" value="EH DOMAIN"/>
    <property type="match status" value="1"/>
</dbReference>
<protein>
    <submittedName>
        <fullName evidence="3">Intersectin-2-like protein</fullName>
    </submittedName>
</protein>
<sequence>MTTQLNSPPDSSVFVISPDLKAKYEMQFKKVCPSGDFISGQQARELMLKSGLAPTVLAHIWNLADVDADGRMDINEFSIALHLIGIRLKGIELPQTLPHSLKVLVEPPPPFAAFTNEASRPSTTNSISTNRPKMNEQSKPPRPQAPSPTACLEWAIPQQSKLKYTQMFNSHDRQRTGFLSGIQARNILLESKLPQTVLAEIWNLSDVNTDGRLTSEEFVLAMHLVDKVKRNERLPKELPADLVPPFFRRISGNLSHSSSIDDNSEHNDTLNKSSFEDKRRENFEKGQAELDRRRAALQEQERRAREERERKEREENARKEKERLEAERRRQEEIEMHRQKLREQELELEEKKRRQQEVRELARKEMERQRQRELEQAKRSELLAQRTRLMDEISKLKSKKKILAIEHEKIDKDLMEKKSSAQKSREKVVAIKGEIDGMRIKRDQILAKQSQIKSQIKSLTDKQLFVEQEKVRLASQLKSLIANTSNELNPDQQLTSFASILEAKQSQLNQLRSQVERAVEEFRMKKDDVANSKKELEQLKKTFQEKRQEALTFSERLEQKRCEAERVRDGKAQSKFASDSDVAWGQEVPTNFEWPATNELNDTLPNQSVSNATIRTKFRYRCVFEFEARNSDEITIKPGDIIMVDTSACSEEGWLSGEINGKIGWFPKDYAVEDEESAEQLRNDHVEPNELIQEAVAIYDYSSEENGHLSFKKDDHLYFISLYAFETVEPGDLGFDVDEIIKVEKQEGDWWTGVIIDRSNGNELSERRGIFPSNFVGPIDYKPVWSSYYSSTKLIILELNQPNQSDNDSLSLKSTAKAPSSTATSLKAHQSLDRKESDSVKDSSKPSKKSKTKKLEIVTAVAAYTATGPEQLSLEVGQLIQVRKKTQTGWWEGELQAKGKKKQIGWFPASYIKPFGSSSNNSTSESSKSATEEPEIERVQALYNFNAQRDDEISFVKDDIIRVLSKSDPTWWRGHNTRTDAVGLFPSNHIQVLSSEESNKVESDPISS</sequence>
<proteinExistence type="predicted"/>
<dbReference type="Pfam" id="PF12763">
    <property type="entry name" value="EH"/>
    <property type="match status" value="2"/>
</dbReference>
<dbReference type="GO" id="GO:0097708">
    <property type="term" value="C:intracellular vesicle"/>
    <property type="evidence" value="ECO:0007669"/>
    <property type="project" value="TreeGrafter"/>
</dbReference>
<evidence type="ECO:0000313" key="4">
    <source>
        <dbReference type="Proteomes" id="UP000616769"/>
    </source>
</evidence>
<feature type="region of interest" description="Disordered" evidence="2">
    <location>
        <begin position="255"/>
        <end position="334"/>
    </location>
</feature>
<dbReference type="InterPro" id="IPR000261">
    <property type="entry name" value="EH_dom"/>
</dbReference>
<dbReference type="Gene3D" id="1.10.238.10">
    <property type="entry name" value="EF-hand"/>
    <property type="match status" value="2"/>
</dbReference>
<dbReference type="CDD" id="cd11839">
    <property type="entry name" value="SH3_Intersectin_4"/>
    <property type="match status" value="1"/>
</dbReference>
<dbReference type="PROSITE" id="PS00018">
    <property type="entry name" value="EF_HAND_1"/>
    <property type="match status" value="2"/>
</dbReference>
<dbReference type="PANTHER" id="PTHR11216:SF170">
    <property type="entry name" value="DYNAMIN ASSOCIATED PROTEIN 160, ISOFORM D"/>
    <property type="match status" value="1"/>
</dbReference>
<dbReference type="InterPro" id="IPR002048">
    <property type="entry name" value="EF_hand_dom"/>
</dbReference>
<dbReference type="SMART" id="SM00054">
    <property type="entry name" value="EFh"/>
    <property type="match status" value="2"/>
</dbReference>
<dbReference type="InterPro" id="IPR018247">
    <property type="entry name" value="EF_Hand_1_Ca_BS"/>
</dbReference>
<dbReference type="AlphaFoldDB" id="A0A132AHK4"/>
<dbReference type="SUPFAM" id="SSF50044">
    <property type="entry name" value="SH3-domain"/>
    <property type="match status" value="5"/>
</dbReference>
<dbReference type="OrthoDB" id="524326at2759"/>
<comment type="caution">
    <text evidence="3">The sequence shown here is derived from an EMBL/GenBank/DDBJ whole genome shotgun (WGS) entry which is preliminary data.</text>
</comment>
<reference evidence="3 4" key="1">
    <citation type="journal article" date="2015" name="Parasit. Vectors">
        <title>Draft genome of the scabies mite.</title>
        <authorList>
            <person name="Rider S.D.Jr."/>
            <person name="Morgan M.S."/>
            <person name="Arlian L.G."/>
        </authorList>
    </citation>
    <scope>NUCLEOTIDE SEQUENCE [LARGE SCALE GENOMIC DNA]</scope>
    <source>
        <strain evidence="3">Arlian Lab</strain>
    </source>
</reference>
<dbReference type="CDD" id="cd00174">
    <property type="entry name" value="SH3"/>
    <property type="match status" value="1"/>
</dbReference>
<dbReference type="EMBL" id="JXLN01015085">
    <property type="protein sequence ID" value="KPM10403.1"/>
    <property type="molecule type" value="Genomic_DNA"/>
</dbReference>
<keyword evidence="1" id="KW-0175">Coiled coil</keyword>
<feature type="coiled-coil region" evidence="1">
    <location>
        <begin position="501"/>
        <end position="556"/>
    </location>
</feature>
<dbReference type="GO" id="GO:0042734">
    <property type="term" value="C:presynaptic membrane"/>
    <property type="evidence" value="ECO:0007669"/>
    <property type="project" value="TreeGrafter"/>
</dbReference>
<dbReference type="Pfam" id="PF07653">
    <property type="entry name" value="SH3_2"/>
    <property type="match status" value="1"/>
</dbReference>
<feature type="compositionally biased region" description="Basic and acidic residues" evidence="2">
    <location>
        <begin position="830"/>
        <end position="845"/>
    </location>
</feature>
<accession>A0A132AHK4</accession>
<dbReference type="Proteomes" id="UP000616769">
    <property type="component" value="Unassembled WGS sequence"/>
</dbReference>
<evidence type="ECO:0000256" key="2">
    <source>
        <dbReference type="SAM" id="MobiDB-lite"/>
    </source>
</evidence>
<gene>
    <name evidence="3" type="ORF">QR98_0089580</name>
</gene>
<dbReference type="PROSITE" id="PS50031">
    <property type="entry name" value="EH"/>
    <property type="match status" value="2"/>
</dbReference>
<feature type="compositionally biased region" description="Basic and acidic residues" evidence="2">
    <location>
        <begin position="263"/>
        <end position="334"/>
    </location>
</feature>
<dbReference type="InterPro" id="IPR001452">
    <property type="entry name" value="SH3_domain"/>
</dbReference>